<proteinExistence type="predicted"/>
<comment type="caution">
    <text evidence="1">The sequence shown here is derived from an EMBL/GenBank/DDBJ whole genome shotgun (WGS) entry which is preliminary data.</text>
</comment>
<protein>
    <submittedName>
        <fullName evidence="1">Uncharacterized protein</fullName>
    </submittedName>
</protein>
<dbReference type="PANTHER" id="PTHR34569:SF12">
    <property type="entry name" value="TRANSMEMBRANE PROTEIN"/>
    <property type="match status" value="1"/>
</dbReference>
<dbReference type="EMBL" id="NKXS01003536">
    <property type="protein sequence ID" value="PIN09450.1"/>
    <property type="molecule type" value="Genomic_DNA"/>
</dbReference>
<keyword evidence="2" id="KW-1185">Reference proteome</keyword>
<evidence type="ECO:0000313" key="1">
    <source>
        <dbReference type="EMBL" id="PIN09450.1"/>
    </source>
</evidence>
<organism evidence="1 2">
    <name type="scientific">Handroanthus impetiginosus</name>
    <dbReference type="NCBI Taxonomy" id="429701"/>
    <lineage>
        <taxon>Eukaryota</taxon>
        <taxon>Viridiplantae</taxon>
        <taxon>Streptophyta</taxon>
        <taxon>Embryophyta</taxon>
        <taxon>Tracheophyta</taxon>
        <taxon>Spermatophyta</taxon>
        <taxon>Magnoliopsida</taxon>
        <taxon>eudicotyledons</taxon>
        <taxon>Gunneridae</taxon>
        <taxon>Pentapetalae</taxon>
        <taxon>asterids</taxon>
        <taxon>lamiids</taxon>
        <taxon>Lamiales</taxon>
        <taxon>Bignoniaceae</taxon>
        <taxon>Crescentiina</taxon>
        <taxon>Tabebuia alliance</taxon>
        <taxon>Handroanthus</taxon>
    </lineage>
</organism>
<dbReference type="AlphaFoldDB" id="A0A2G9GWQ6"/>
<dbReference type="Proteomes" id="UP000231279">
    <property type="component" value="Unassembled WGS sequence"/>
</dbReference>
<evidence type="ECO:0000313" key="2">
    <source>
        <dbReference type="Proteomes" id="UP000231279"/>
    </source>
</evidence>
<reference evidence="2" key="1">
    <citation type="journal article" date="2018" name="Gigascience">
        <title>Genome assembly of the Pink Ipe (Handroanthus impetiginosus, Bignoniaceae), a highly valued, ecologically keystone Neotropical timber forest tree.</title>
        <authorList>
            <person name="Silva-Junior O.B."/>
            <person name="Grattapaglia D."/>
            <person name="Novaes E."/>
            <person name="Collevatti R.G."/>
        </authorList>
    </citation>
    <scope>NUCLEOTIDE SEQUENCE [LARGE SCALE GENOMIC DNA]</scope>
    <source>
        <strain evidence="2">cv. UFG-1</strain>
    </source>
</reference>
<dbReference type="OrthoDB" id="682663at2759"/>
<dbReference type="PANTHER" id="PTHR34569">
    <property type="entry name" value="EXPRESSED PROTEIN"/>
    <property type="match status" value="1"/>
</dbReference>
<accession>A0A2G9GWQ6</accession>
<name>A0A2G9GWQ6_9LAMI</name>
<gene>
    <name evidence="1" type="ORF">CDL12_17964</name>
</gene>
<sequence length="146" mass="16465">MENPLINPHNLALKSHNFPLPNGISDHNHGANHHEGIAMFTFQSISYTSLKDLLPASPPSTASPTSSRRDSWREIPIKDPLLQHAARAYLQPMAAEHVGDERWCRRIRQKWCRLFGCFNDVVLVVFEGWFCDQASEGLTVDDDTVG</sequence>